<evidence type="ECO:0000259" key="4">
    <source>
        <dbReference type="PROSITE" id="PS50404"/>
    </source>
</evidence>
<dbReference type="GO" id="GO:0004364">
    <property type="term" value="F:glutathione transferase activity"/>
    <property type="evidence" value="ECO:0007669"/>
    <property type="project" value="TreeGrafter"/>
</dbReference>
<dbReference type="Gene3D" id="1.20.1050.10">
    <property type="match status" value="1"/>
</dbReference>
<evidence type="ECO:0000313" key="6">
    <source>
        <dbReference type="EMBL" id="KAK2163090.1"/>
    </source>
</evidence>
<dbReference type="InterPro" id="IPR036282">
    <property type="entry name" value="Glutathione-S-Trfase_C_sf"/>
</dbReference>
<dbReference type="GO" id="GO:0005212">
    <property type="term" value="F:structural constituent of eye lens"/>
    <property type="evidence" value="ECO:0007669"/>
    <property type="project" value="UniProtKB-KW"/>
</dbReference>
<comment type="function">
    <text evidence="3">S-crystallins are structural components of squids and octopi eye lens. Contains relatively little if any GST activity.</text>
</comment>
<gene>
    <name evidence="6" type="ORF">NP493_1485g00055</name>
</gene>
<keyword evidence="2" id="KW-0273">Eye lens protein</keyword>
<feature type="domain" description="GST C-terminal" evidence="5">
    <location>
        <begin position="82"/>
        <end position="207"/>
    </location>
</feature>
<protein>
    <recommendedName>
        <fullName evidence="8">Glutathione S-transferase</fullName>
    </recommendedName>
</protein>
<dbReference type="InterPro" id="IPR010987">
    <property type="entry name" value="Glutathione-S-Trfase_C-like"/>
</dbReference>
<dbReference type="AlphaFoldDB" id="A0AAD9NAP0"/>
<organism evidence="6 7">
    <name type="scientific">Ridgeia piscesae</name>
    <name type="common">Tubeworm</name>
    <dbReference type="NCBI Taxonomy" id="27915"/>
    <lineage>
        <taxon>Eukaryota</taxon>
        <taxon>Metazoa</taxon>
        <taxon>Spiralia</taxon>
        <taxon>Lophotrochozoa</taxon>
        <taxon>Annelida</taxon>
        <taxon>Polychaeta</taxon>
        <taxon>Sedentaria</taxon>
        <taxon>Canalipalpata</taxon>
        <taxon>Sabellida</taxon>
        <taxon>Siboglinidae</taxon>
        <taxon>Ridgeia</taxon>
    </lineage>
</organism>
<name>A0AAD9NAP0_RIDPI</name>
<dbReference type="EMBL" id="JAODUO010001483">
    <property type="protein sequence ID" value="KAK2163090.1"/>
    <property type="molecule type" value="Genomic_DNA"/>
</dbReference>
<dbReference type="FunFam" id="3.40.30.10:FF:000035">
    <property type="entry name" value="hematopoietic prostaglandin D synthase"/>
    <property type="match status" value="1"/>
</dbReference>
<proteinExistence type="inferred from homology"/>
<dbReference type="SUPFAM" id="SSF52833">
    <property type="entry name" value="Thioredoxin-like"/>
    <property type="match status" value="1"/>
</dbReference>
<evidence type="ECO:0008006" key="8">
    <source>
        <dbReference type="Google" id="ProtNLM"/>
    </source>
</evidence>
<sequence>MVKYTLVYFDGRGRAEVSRILFELAGVEYEDKRIKGEDWGKLKSEMPFGQMPILKIDDDVTLCQSEAIEFYLAKTFGFAGINTLEEAQVLMIGNCVMDTLMPLFKMHGVKEEEVKDEMKKKYQEEQMPKFLGMLEKLLVSNKGGDGYFIGDKITVADVKIVGIFEWLPVFGINVDFNKYPKLKALNDRVTTEPKIAAWIARRPESKF</sequence>
<dbReference type="GO" id="GO:0006749">
    <property type="term" value="P:glutathione metabolic process"/>
    <property type="evidence" value="ECO:0007669"/>
    <property type="project" value="TreeGrafter"/>
</dbReference>
<feature type="domain" description="GST N-terminal" evidence="4">
    <location>
        <begin position="2"/>
        <end position="80"/>
    </location>
</feature>
<dbReference type="InterPro" id="IPR004045">
    <property type="entry name" value="Glutathione_S-Trfase_N"/>
</dbReference>
<dbReference type="SFLD" id="SFLDG00363">
    <property type="entry name" value="AMPS_(cytGST):_Alpha-__Mu-__Pi"/>
    <property type="match status" value="1"/>
</dbReference>
<evidence type="ECO:0000259" key="5">
    <source>
        <dbReference type="PROSITE" id="PS50405"/>
    </source>
</evidence>
<dbReference type="Gene3D" id="3.40.30.10">
    <property type="entry name" value="Glutaredoxin"/>
    <property type="match status" value="1"/>
</dbReference>
<dbReference type="SFLD" id="SFLDS00019">
    <property type="entry name" value="Glutathione_Transferase_(cytos"/>
    <property type="match status" value="1"/>
</dbReference>
<dbReference type="PANTHER" id="PTHR11571">
    <property type="entry name" value="GLUTATHIONE S-TRANSFERASE"/>
    <property type="match status" value="1"/>
</dbReference>
<dbReference type="InterPro" id="IPR004046">
    <property type="entry name" value="GST_C"/>
</dbReference>
<dbReference type="InterPro" id="IPR050213">
    <property type="entry name" value="GST_superfamily"/>
</dbReference>
<dbReference type="PANTHER" id="PTHR11571:SF150">
    <property type="entry name" value="GLUTATHIONE S-TRANSFERASE"/>
    <property type="match status" value="1"/>
</dbReference>
<dbReference type="PROSITE" id="PS50405">
    <property type="entry name" value="GST_CTER"/>
    <property type="match status" value="1"/>
</dbReference>
<dbReference type="PROSITE" id="PS50404">
    <property type="entry name" value="GST_NTER"/>
    <property type="match status" value="1"/>
</dbReference>
<dbReference type="SFLD" id="SFLDG01205">
    <property type="entry name" value="AMPS.1"/>
    <property type="match status" value="1"/>
</dbReference>
<accession>A0AAD9NAP0</accession>
<dbReference type="CDD" id="cd03192">
    <property type="entry name" value="GST_C_Sigma_like"/>
    <property type="match status" value="1"/>
</dbReference>
<evidence type="ECO:0000256" key="2">
    <source>
        <dbReference type="ARBA" id="ARBA00022613"/>
    </source>
</evidence>
<dbReference type="FunFam" id="1.20.1050.10:FF:000030">
    <property type="entry name" value="Glutathione S-transferase S1"/>
    <property type="match status" value="1"/>
</dbReference>
<comment type="similarity">
    <text evidence="1">Belongs to the GST superfamily.</text>
</comment>
<dbReference type="Proteomes" id="UP001209878">
    <property type="component" value="Unassembled WGS sequence"/>
</dbReference>
<evidence type="ECO:0000313" key="7">
    <source>
        <dbReference type="Proteomes" id="UP001209878"/>
    </source>
</evidence>
<dbReference type="Pfam" id="PF02798">
    <property type="entry name" value="GST_N"/>
    <property type="match status" value="1"/>
</dbReference>
<dbReference type="InterPro" id="IPR040079">
    <property type="entry name" value="Glutathione_S-Trfase"/>
</dbReference>
<dbReference type="InterPro" id="IPR036249">
    <property type="entry name" value="Thioredoxin-like_sf"/>
</dbReference>
<comment type="caution">
    <text evidence="6">The sequence shown here is derived from an EMBL/GenBank/DDBJ whole genome shotgun (WGS) entry which is preliminary data.</text>
</comment>
<dbReference type="Pfam" id="PF14497">
    <property type="entry name" value="GST_C_3"/>
    <property type="match status" value="1"/>
</dbReference>
<evidence type="ECO:0000256" key="1">
    <source>
        <dbReference type="ARBA" id="ARBA00007409"/>
    </source>
</evidence>
<reference evidence="6" key="1">
    <citation type="journal article" date="2023" name="Mol. Biol. Evol.">
        <title>Third-Generation Sequencing Reveals the Adaptive Role of the Epigenome in Three Deep-Sea Polychaetes.</title>
        <authorList>
            <person name="Perez M."/>
            <person name="Aroh O."/>
            <person name="Sun Y."/>
            <person name="Lan Y."/>
            <person name="Juniper S.K."/>
            <person name="Young C.R."/>
            <person name="Angers B."/>
            <person name="Qian P.Y."/>
        </authorList>
    </citation>
    <scope>NUCLEOTIDE SEQUENCE</scope>
    <source>
        <strain evidence="6">R07B-5</strain>
    </source>
</reference>
<dbReference type="CDD" id="cd03039">
    <property type="entry name" value="GST_N_Sigma_like"/>
    <property type="match status" value="1"/>
</dbReference>
<evidence type="ECO:0000256" key="3">
    <source>
        <dbReference type="ARBA" id="ARBA00049616"/>
    </source>
</evidence>
<dbReference type="SUPFAM" id="SSF47616">
    <property type="entry name" value="GST C-terminal domain-like"/>
    <property type="match status" value="1"/>
</dbReference>
<keyword evidence="7" id="KW-1185">Reference proteome</keyword>